<accession>A0A2S9KDF5</accession>
<sequence>MSFAKIAAMALCASVVTASSWAEKPDWAGGQGHKREQMRDQMHEPAGYGAHQDRERKLRQEDDQPGNRAQTPGASGARFGERHRESVRDYFEPRVRAGRCPPGLAKKNNGCLPPGQARKWVVGQPLPRDLVRYPLPVELRRQLGRAPAGYEYVRVDNDILMLIIGTGMVVDAIENLGGF</sequence>
<comment type="caution">
    <text evidence="3">The sequence shown here is derived from an EMBL/GenBank/DDBJ whole genome shotgun (WGS) entry which is preliminary data.</text>
</comment>
<protein>
    <recommendedName>
        <fullName evidence="5">RcnB family protein</fullName>
    </recommendedName>
</protein>
<dbReference type="AlphaFoldDB" id="A0A2S9KDF5"/>
<feature type="signal peptide" evidence="2">
    <location>
        <begin position="1"/>
        <end position="22"/>
    </location>
</feature>
<gene>
    <name evidence="3" type="ORF">C6P61_10870</name>
</gene>
<dbReference type="RefSeq" id="WP_105729969.1">
    <property type="nucleotide sequence ID" value="NZ_PVLR01000029.1"/>
</dbReference>
<feature type="compositionally biased region" description="Basic and acidic residues" evidence="1">
    <location>
        <begin position="33"/>
        <end position="43"/>
    </location>
</feature>
<feature type="region of interest" description="Disordered" evidence="1">
    <location>
        <begin position="24"/>
        <end position="84"/>
    </location>
</feature>
<evidence type="ECO:0000313" key="3">
    <source>
        <dbReference type="EMBL" id="PRD68491.1"/>
    </source>
</evidence>
<keyword evidence="2" id="KW-0732">Signal</keyword>
<dbReference type="EMBL" id="PVLR01000029">
    <property type="protein sequence ID" value="PRD68491.1"/>
    <property type="molecule type" value="Genomic_DNA"/>
</dbReference>
<name>A0A2S9KDF5_9BURK</name>
<dbReference type="Gene3D" id="3.10.450.160">
    <property type="entry name" value="inner membrane protein cigr"/>
    <property type="match status" value="1"/>
</dbReference>
<reference evidence="3 4" key="1">
    <citation type="submission" date="2018-03" db="EMBL/GenBank/DDBJ databases">
        <title>Comparative genomics illustrates the genes involved in a hyperalkaliphilic mechanisms of Serpentinomonas isolated from highly-alkaline calcium-rich serpentinized springs.</title>
        <authorList>
            <person name="Suzuki S."/>
            <person name="Ishii S."/>
            <person name="Walworth N."/>
            <person name="Bird L."/>
            <person name="Kuenen J.G."/>
            <person name="Nealson K.H."/>
        </authorList>
    </citation>
    <scope>NUCLEOTIDE SEQUENCE [LARGE SCALE GENOMIC DNA]</scope>
    <source>
        <strain evidence="3 4">83</strain>
    </source>
</reference>
<dbReference type="OrthoDB" id="5432438at2"/>
<feature type="chain" id="PRO_5015677681" description="RcnB family protein" evidence="2">
    <location>
        <begin position="23"/>
        <end position="179"/>
    </location>
</feature>
<dbReference type="Proteomes" id="UP000238326">
    <property type="component" value="Unassembled WGS sequence"/>
</dbReference>
<evidence type="ECO:0008006" key="5">
    <source>
        <dbReference type="Google" id="ProtNLM"/>
    </source>
</evidence>
<evidence type="ECO:0000256" key="1">
    <source>
        <dbReference type="SAM" id="MobiDB-lite"/>
    </source>
</evidence>
<evidence type="ECO:0000313" key="4">
    <source>
        <dbReference type="Proteomes" id="UP000238326"/>
    </source>
</evidence>
<keyword evidence="4" id="KW-1185">Reference proteome</keyword>
<evidence type="ECO:0000256" key="2">
    <source>
        <dbReference type="SAM" id="SignalP"/>
    </source>
</evidence>
<organism evidence="3 4">
    <name type="scientific">Malikia spinosa</name>
    <dbReference type="NCBI Taxonomy" id="86180"/>
    <lineage>
        <taxon>Bacteria</taxon>
        <taxon>Pseudomonadati</taxon>
        <taxon>Pseudomonadota</taxon>
        <taxon>Betaproteobacteria</taxon>
        <taxon>Burkholderiales</taxon>
        <taxon>Comamonadaceae</taxon>
        <taxon>Malikia</taxon>
    </lineage>
</organism>
<proteinExistence type="predicted"/>
<feature type="compositionally biased region" description="Basic and acidic residues" evidence="1">
    <location>
        <begin position="51"/>
        <end position="62"/>
    </location>
</feature>